<keyword evidence="2" id="KW-1185">Reference proteome</keyword>
<dbReference type="Proteomes" id="UP001595793">
    <property type="component" value="Unassembled WGS sequence"/>
</dbReference>
<proteinExistence type="predicted"/>
<comment type="caution">
    <text evidence="1">The sequence shown here is derived from an EMBL/GenBank/DDBJ whole genome shotgun (WGS) entry which is preliminary data.</text>
</comment>
<evidence type="ECO:0000313" key="1">
    <source>
        <dbReference type="EMBL" id="MFC4027232.1"/>
    </source>
</evidence>
<name>A0ABV8H575_9FLAO</name>
<dbReference type="RefSeq" id="WP_290234652.1">
    <property type="nucleotide sequence ID" value="NZ_JAUFPZ010000002.1"/>
</dbReference>
<gene>
    <name evidence="1" type="ORF">ACFOS1_07440</name>
</gene>
<accession>A0ABV8H575</accession>
<reference evidence="2" key="1">
    <citation type="journal article" date="2019" name="Int. J. Syst. Evol. Microbiol.">
        <title>The Global Catalogue of Microorganisms (GCM) 10K type strain sequencing project: providing services to taxonomists for standard genome sequencing and annotation.</title>
        <authorList>
            <consortium name="The Broad Institute Genomics Platform"/>
            <consortium name="The Broad Institute Genome Sequencing Center for Infectious Disease"/>
            <person name="Wu L."/>
            <person name="Ma J."/>
        </authorList>
    </citation>
    <scope>NUCLEOTIDE SEQUENCE [LARGE SCALE GENOMIC DNA]</scope>
    <source>
        <strain evidence="2">CECT 9128</strain>
    </source>
</reference>
<protein>
    <submittedName>
        <fullName evidence="1">Uncharacterized protein</fullName>
    </submittedName>
</protein>
<dbReference type="EMBL" id="JBHSAS010000006">
    <property type="protein sequence ID" value="MFC4027232.1"/>
    <property type="molecule type" value="Genomic_DNA"/>
</dbReference>
<organism evidence="1 2">
    <name type="scientific">Zunongwangia endophytica</name>
    <dbReference type="NCBI Taxonomy" id="1808945"/>
    <lineage>
        <taxon>Bacteria</taxon>
        <taxon>Pseudomonadati</taxon>
        <taxon>Bacteroidota</taxon>
        <taxon>Flavobacteriia</taxon>
        <taxon>Flavobacteriales</taxon>
        <taxon>Flavobacteriaceae</taxon>
        <taxon>Zunongwangia</taxon>
    </lineage>
</organism>
<evidence type="ECO:0000313" key="2">
    <source>
        <dbReference type="Proteomes" id="UP001595793"/>
    </source>
</evidence>
<sequence length="155" mass="17245">MENILDIFTAVAEAEGLKIGSLEKSIGASKGVLSRAINKGTDVQSKWLFALVEKYPQYDYQQMLKGEFSTHTKTETESEKNLPVPYQGKNDISNLELRKDLHAISQGMIKNFETISEGVFETLKGQQKILGFIKELEAADIASATKNLSEFLAKK</sequence>